<dbReference type="OrthoDB" id="4217619at2759"/>
<organism evidence="1 2">
    <name type="scientific">Solanum commersonii</name>
    <name type="common">Commerson's wild potato</name>
    <name type="synonym">Commerson's nightshade</name>
    <dbReference type="NCBI Taxonomy" id="4109"/>
    <lineage>
        <taxon>Eukaryota</taxon>
        <taxon>Viridiplantae</taxon>
        <taxon>Streptophyta</taxon>
        <taxon>Embryophyta</taxon>
        <taxon>Tracheophyta</taxon>
        <taxon>Spermatophyta</taxon>
        <taxon>Magnoliopsida</taxon>
        <taxon>eudicotyledons</taxon>
        <taxon>Gunneridae</taxon>
        <taxon>Pentapetalae</taxon>
        <taxon>asterids</taxon>
        <taxon>lamiids</taxon>
        <taxon>Solanales</taxon>
        <taxon>Solanaceae</taxon>
        <taxon>Solanoideae</taxon>
        <taxon>Solaneae</taxon>
        <taxon>Solanum</taxon>
    </lineage>
</organism>
<dbReference type="PANTHER" id="PTHR47389">
    <property type="entry name" value="OS09G0436400 PROTEIN"/>
    <property type="match status" value="1"/>
</dbReference>
<evidence type="ECO:0000313" key="2">
    <source>
        <dbReference type="Proteomes" id="UP000824120"/>
    </source>
</evidence>
<feature type="non-terminal residue" evidence="1">
    <location>
        <position position="131"/>
    </location>
</feature>
<dbReference type="AlphaFoldDB" id="A0A9J5Y8X1"/>
<proteinExistence type="predicted"/>
<dbReference type="PANTHER" id="PTHR47389:SF4">
    <property type="entry name" value="OS09G0436400 PROTEIN"/>
    <property type="match status" value="1"/>
</dbReference>
<gene>
    <name evidence="1" type="ORF">H5410_037232</name>
</gene>
<dbReference type="Proteomes" id="UP000824120">
    <property type="component" value="Chromosome 7"/>
</dbReference>
<accession>A0A9J5Y8X1</accession>
<dbReference type="EMBL" id="JACXVP010000007">
    <property type="protein sequence ID" value="KAG5596000.1"/>
    <property type="molecule type" value="Genomic_DNA"/>
</dbReference>
<comment type="caution">
    <text evidence="1">The sequence shown here is derived from an EMBL/GenBank/DDBJ whole genome shotgun (WGS) entry which is preliminary data.</text>
</comment>
<reference evidence="1 2" key="1">
    <citation type="submission" date="2020-09" db="EMBL/GenBank/DDBJ databases">
        <title>De no assembly of potato wild relative species, Solanum commersonii.</title>
        <authorList>
            <person name="Cho K."/>
        </authorList>
    </citation>
    <scope>NUCLEOTIDE SEQUENCE [LARGE SCALE GENOMIC DNA]</scope>
    <source>
        <strain evidence="1">LZ3.2</strain>
        <tissue evidence="1">Leaf</tissue>
    </source>
</reference>
<sequence>MEDRTQGGGSVIVHLFDERSFDGQIESYDLHYNVAAIKIQSDTPLPIASLAHLSDSIMIDLSQLRNTEKSFQFLPQPKSFDHIPRDIVNALEHFYAKPYDITAAPGEFCIDRYDDDLECKELLKATCKIMR</sequence>
<keyword evidence="2" id="KW-1185">Reference proteome</keyword>
<evidence type="ECO:0000313" key="1">
    <source>
        <dbReference type="EMBL" id="KAG5596000.1"/>
    </source>
</evidence>
<protein>
    <submittedName>
        <fullName evidence="1">Uncharacterized protein</fullName>
    </submittedName>
</protein>
<name>A0A9J5Y8X1_SOLCO</name>